<protein>
    <submittedName>
        <fullName evidence="2">Uncharacterized protein</fullName>
    </submittedName>
</protein>
<evidence type="ECO:0000313" key="2">
    <source>
        <dbReference type="EMBL" id="CCD03857.1"/>
    </source>
</evidence>
<proteinExistence type="predicted"/>
<keyword evidence="1" id="KW-0472">Membrane</keyword>
<keyword evidence="1" id="KW-0812">Transmembrane</keyword>
<dbReference type="AlphaFoldDB" id="A0A9P1K1I6"/>
<sequence>MICALKAMVADTQLQQLARHHDAGWRSQMGAGLPLSSEIMKRIALAIESGIPDDQKADLLFQASKLAEKLRQDEMEAERITQKAKSQRPPPASRLEYYMESGLFYFIVGCLFIVFSFIASWLGLNSSLIFVVAVLGIAVLLYGTGSQSAGSYGSATGDLIALLARNNARLTPEQQAALLEKLKAGTESETVAKWNIVVAGGAALLAAGFGYGIINYSPQIRSVFRDHDTYFRVRIELCRHDDQRCAPQKEMPGKANDRQNAKSLAIQDDDYRKLSEALVLETVAGHKLHFRRDGGVLEAIVLDRDMGPQRMFRLSTPGGPIITATPGLAISVSNEPFNVDRLMEAPNGMGEEGGSCIKTPSDACLLRLDAKIRTDEDRVQVYVIRAVAAVTTNPVPASGSPLPIVIY</sequence>
<keyword evidence="3" id="KW-1185">Reference proteome</keyword>
<accession>A0A9P1K1I6</accession>
<dbReference type="Proteomes" id="UP000007319">
    <property type="component" value="Plasmid AZOBR_p5"/>
</dbReference>
<reference evidence="2 3" key="1">
    <citation type="journal article" date="2011" name="PLoS Genet.">
        <title>Azospirillum genomes reveal transition of bacteria from aquatic to terrestrial environments.</title>
        <authorList>
            <person name="Wisniewski-Dye F."/>
            <person name="Borziak K."/>
            <person name="Khalsa-Moyers G."/>
            <person name="Alexandre G."/>
            <person name="Sukharnikov L.O."/>
            <person name="Wuichet K."/>
            <person name="Hurst G.B."/>
            <person name="McDonald W.H."/>
            <person name="Robertson J.S."/>
            <person name="Barbe V."/>
            <person name="Calteau A."/>
            <person name="Rouy Z."/>
            <person name="Mangenot S."/>
            <person name="Prigent-Combaret C."/>
            <person name="Normand P."/>
            <person name="Boyer M."/>
            <person name="Siguier P."/>
            <person name="Dessaux Y."/>
            <person name="Elmerich C."/>
            <person name="Condemine G."/>
            <person name="Krishnen G."/>
            <person name="Kennedy I."/>
            <person name="Paterson A.H."/>
            <person name="Gonzalez V."/>
            <person name="Mavingui P."/>
            <person name="Zhulin I.B."/>
        </authorList>
    </citation>
    <scope>NUCLEOTIDE SEQUENCE [LARGE SCALE GENOMIC DNA]</scope>
    <source>
        <strain evidence="2 3">Sp245</strain>
    </source>
</reference>
<keyword evidence="1" id="KW-1133">Transmembrane helix</keyword>
<organism evidence="2 3">
    <name type="scientific">Azospirillum baldaniorum</name>
    <dbReference type="NCBI Taxonomy" id="1064539"/>
    <lineage>
        <taxon>Bacteria</taxon>
        <taxon>Pseudomonadati</taxon>
        <taxon>Pseudomonadota</taxon>
        <taxon>Alphaproteobacteria</taxon>
        <taxon>Rhodospirillales</taxon>
        <taxon>Azospirillaceae</taxon>
        <taxon>Azospirillum</taxon>
    </lineage>
</organism>
<keyword evidence="2" id="KW-0614">Plasmid</keyword>
<dbReference type="EMBL" id="HE577332">
    <property type="protein sequence ID" value="CCD03857.1"/>
    <property type="molecule type" value="Genomic_DNA"/>
</dbReference>
<feature type="transmembrane region" description="Helical" evidence="1">
    <location>
        <begin position="103"/>
        <end position="122"/>
    </location>
</feature>
<name>A0A9P1K1I6_9PROT</name>
<evidence type="ECO:0000256" key="1">
    <source>
        <dbReference type="SAM" id="Phobius"/>
    </source>
</evidence>
<gene>
    <name evidence="2" type="ORF">AZOBR_p50085</name>
</gene>
<evidence type="ECO:0000313" key="3">
    <source>
        <dbReference type="Proteomes" id="UP000007319"/>
    </source>
</evidence>
<feature type="transmembrane region" description="Helical" evidence="1">
    <location>
        <begin position="128"/>
        <end position="145"/>
    </location>
</feature>
<feature type="transmembrane region" description="Helical" evidence="1">
    <location>
        <begin position="191"/>
        <end position="214"/>
    </location>
</feature>
<dbReference type="KEGG" id="abs:AZOBR_p50085"/>
<geneLocation type="plasmid" evidence="2 3">
    <name>AZOBR_p5</name>
</geneLocation>